<dbReference type="PANTHER" id="PTHR37299">
    <property type="entry name" value="TRANSCRIPTIONAL REGULATOR-RELATED"/>
    <property type="match status" value="1"/>
</dbReference>
<name>A0ABN0B1J2_9ACTN</name>
<dbReference type="RefSeq" id="WP_006303557.1">
    <property type="nucleotide sequence ID" value="NZ_AEDQ01000004.1"/>
</dbReference>
<accession>A0ABN0B1J2</accession>
<dbReference type="InterPro" id="IPR007492">
    <property type="entry name" value="LytTR_DNA-bd_dom"/>
</dbReference>
<dbReference type="Proteomes" id="UP000004431">
    <property type="component" value="Unassembled WGS sequence"/>
</dbReference>
<protein>
    <submittedName>
        <fullName evidence="6">LytTr DNA-binding domain protein</fullName>
    </submittedName>
</protein>
<evidence type="ECO:0000256" key="1">
    <source>
        <dbReference type="ARBA" id="ARBA00022490"/>
    </source>
</evidence>
<evidence type="ECO:0000313" key="7">
    <source>
        <dbReference type="Proteomes" id="UP000004431"/>
    </source>
</evidence>
<organism evidence="6 7">
    <name type="scientific">Fannyhessea vaginae PB189-T1-4</name>
    <dbReference type="NCBI Taxonomy" id="866774"/>
    <lineage>
        <taxon>Bacteria</taxon>
        <taxon>Bacillati</taxon>
        <taxon>Actinomycetota</taxon>
        <taxon>Coriobacteriia</taxon>
        <taxon>Coriobacteriales</taxon>
        <taxon>Atopobiaceae</taxon>
        <taxon>Fannyhessea</taxon>
    </lineage>
</organism>
<sequence>MRIEIKLDDAYEEPTLVIMTNKVTDEIKLLMDKLKDEPAQLLAGFNDDACVVLNPKDIVRVFAQSGKVIAETLHGFYNLHLRLYEVEERLKTKSFVRISNSDIINLAKVTSFDLSFAGTIHVKLSNGTETYVSRRFVGKIKQLLGLKGNGK</sequence>
<gene>
    <name evidence="6" type="ORF">HMPREF9248_0115</name>
</gene>
<reference evidence="6 7" key="1">
    <citation type="submission" date="2010-08" db="EMBL/GenBank/DDBJ databases">
        <authorList>
            <person name="Durkin A.S."/>
            <person name="Madupu R."/>
            <person name="Torralba M."/>
            <person name="Gillis M."/>
            <person name="Methe B."/>
            <person name="Sutton G."/>
            <person name="Nelson K.E."/>
        </authorList>
    </citation>
    <scope>NUCLEOTIDE SEQUENCE [LARGE SCALE GENOMIC DNA]</scope>
    <source>
        <strain evidence="6 7">PB189-T1-4</strain>
    </source>
</reference>
<comment type="caution">
    <text evidence="6">The sequence shown here is derived from an EMBL/GenBank/DDBJ whole genome shotgun (WGS) entry which is preliminary data.</text>
</comment>
<keyword evidence="3 6" id="KW-0238">DNA-binding</keyword>
<dbReference type="Gene3D" id="2.40.50.1020">
    <property type="entry name" value="LytTr DNA-binding domain"/>
    <property type="match status" value="1"/>
</dbReference>
<dbReference type="SMART" id="SM00850">
    <property type="entry name" value="LytTR"/>
    <property type="match status" value="1"/>
</dbReference>
<dbReference type="PROSITE" id="PS50930">
    <property type="entry name" value="HTH_LYTTR"/>
    <property type="match status" value="1"/>
</dbReference>
<dbReference type="PANTHER" id="PTHR37299:SF2">
    <property type="entry name" value="HTH LYTTR-TYPE DOMAIN-CONTAINING PROTEIN"/>
    <property type="match status" value="1"/>
</dbReference>
<dbReference type="EMBL" id="AEDQ01000004">
    <property type="protein sequence ID" value="EFL44685.1"/>
    <property type="molecule type" value="Genomic_DNA"/>
</dbReference>
<dbReference type="InterPro" id="IPR046947">
    <property type="entry name" value="LytR-like"/>
</dbReference>
<keyword evidence="4" id="KW-0804">Transcription</keyword>
<evidence type="ECO:0000259" key="5">
    <source>
        <dbReference type="PROSITE" id="PS50930"/>
    </source>
</evidence>
<dbReference type="GO" id="GO:0003677">
    <property type="term" value="F:DNA binding"/>
    <property type="evidence" value="ECO:0007669"/>
    <property type="project" value="UniProtKB-KW"/>
</dbReference>
<dbReference type="Pfam" id="PF04397">
    <property type="entry name" value="LytTR"/>
    <property type="match status" value="1"/>
</dbReference>
<evidence type="ECO:0000256" key="4">
    <source>
        <dbReference type="ARBA" id="ARBA00023163"/>
    </source>
</evidence>
<keyword evidence="1" id="KW-0963">Cytoplasm</keyword>
<proteinExistence type="predicted"/>
<evidence type="ECO:0000313" key="6">
    <source>
        <dbReference type="EMBL" id="EFL44685.1"/>
    </source>
</evidence>
<evidence type="ECO:0000256" key="3">
    <source>
        <dbReference type="ARBA" id="ARBA00023125"/>
    </source>
</evidence>
<feature type="domain" description="HTH LytTR-type" evidence="5">
    <location>
        <begin position="42"/>
        <end position="146"/>
    </location>
</feature>
<keyword evidence="2" id="KW-0805">Transcription regulation</keyword>
<keyword evidence="7" id="KW-1185">Reference proteome</keyword>
<evidence type="ECO:0000256" key="2">
    <source>
        <dbReference type="ARBA" id="ARBA00023015"/>
    </source>
</evidence>